<evidence type="ECO:0000313" key="1">
    <source>
        <dbReference type="EMBL" id="CAG8563469.1"/>
    </source>
</evidence>
<accession>A0ACA9M2K1</accession>
<proteinExistence type="predicted"/>
<name>A0ACA9M2K1_9GLOM</name>
<protein>
    <submittedName>
        <fullName evidence="1">35339_t:CDS:1</fullName>
    </submittedName>
</protein>
<dbReference type="Proteomes" id="UP000789920">
    <property type="component" value="Unassembled WGS sequence"/>
</dbReference>
<gene>
    <name evidence="1" type="ORF">RPERSI_LOCUS4463</name>
</gene>
<comment type="caution">
    <text evidence="1">The sequence shown here is derived from an EMBL/GenBank/DDBJ whole genome shotgun (WGS) entry which is preliminary data.</text>
</comment>
<sequence>MVHDGYFFAVMMKEQKFPSSLKQDVSFSNQLNLHEQLRIIKDKNDFTNEFFTAVKIYTNNQSKKIINSDHNACQITIEVDSDSSLTDTSDSDSEPTTDDELILQQSIQTESKNIQEQATNNCLQPAAINSSQSKFSNDQQSQLQNIYVCPQNNALKIENYVVKSELSNLKAKYTVLEKESIHLKEKYESQEIGFRKTIKDLEITIKDLEAELRNNEIKFKAERKDLVTELNLLKNKNKEAETRQKQLENKIDEIIEDRDQLIHTINDL</sequence>
<dbReference type="EMBL" id="CAJVQC010006136">
    <property type="protein sequence ID" value="CAG8563469.1"/>
    <property type="molecule type" value="Genomic_DNA"/>
</dbReference>
<keyword evidence="2" id="KW-1185">Reference proteome</keyword>
<reference evidence="1" key="1">
    <citation type="submission" date="2021-06" db="EMBL/GenBank/DDBJ databases">
        <authorList>
            <person name="Kallberg Y."/>
            <person name="Tangrot J."/>
            <person name="Rosling A."/>
        </authorList>
    </citation>
    <scope>NUCLEOTIDE SEQUENCE</scope>
    <source>
        <strain evidence="1">MA461A</strain>
    </source>
</reference>
<organism evidence="1 2">
    <name type="scientific">Racocetra persica</name>
    <dbReference type="NCBI Taxonomy" id="160502"/>
    <lineage>
        <taxon>Eukaryota</taxon>
        <taxon>Fungi</taxon>
        <taxon>Fungi incertae sedis</taxon>
        <taxon>Mucoromycota</taxon>
        <taxon>Glomeromycotina</taxon>
        <taxon>Glomeromycetes</taxon>
        <taxon>Diversisporales</taxon>
        <taxon>Gigasporaceae</taxon>
        <taxon>Racocetra</taxon>
    </lineage>
</organism>
<evidence type="ECO:0000313" key="2">
    <source>
        <dbReference type="Proteomes" id="UP000789920"/>
    </source>
</evidence>